<organism evidence="6 7">
    <name type="scientific">Enterobacter genomosp. O</name>
    <dbReference type="NCBI Taxonomy" id="2364150"/>
    <lineage>
        <taxon>Bacteria</taxon>
        <taxon>Pseudomonadati</taxon>
        <taxon>Pseudomonadota</taxon>
        <taxon>Gammaproteobacteria</taxon>
        <taxon>Enterobacterales</taxon>
        <taxon>Enterobacteriaceae</taxon>
        <taxon>Enterobacter</taxon>
        <taxon>Enterobacter cloacae complex</taxon>
        <taxon>Enterobacter cloacae complex clade O</taxon>
    </lineage>
</organism>
<evidence type="ECO:0000256" key="5">
    <source>
        <dbReference type="ARBA" id="ARBA00093797"/>
    </source>
</evidence>
<protein>
    <recommendedName>
        <fullName evidence="5">Flagellar protein FliT</fullName>
    </recommendedName>
</protein>
<dbReference type="Proteomes" id="UP000064715">
    <property type="component" value="Unassembled WGS sequence"/>
</dbReference>
<accession>A0A0X4EW78</accession>
<dbReference type="InterPro" id="IPR008622">
    <property type="entry name" value="FliT"/>
</dbReference>
<dbReference type="EMBL" id="LRCR01000003">
    <property type="protein sequence ID" value="KUQ85969.1"/>
    <property type="molecule type" value="Genomic_DNA"/>
</dbReference>
<evidence type="ECO:0000256" key="4">
    <source>
        <dbReference type="ARBA" id="ARBA00023186"/>
    </source>
</evidence>
<gene>
    <name evidence="6" type="ORF">AWI28_10075</name>
</gene>
<comment type="caution">
    <text evidence="6">The sequence shown here is derived from an EMBL/GenBank/DDBJ whole genome shotgun (WGS) entry which is preliminary data.</text>
</comment>
<evidence type="ECO:0000256" key="2">
    <source>
        <dbReference type="ARBA" id="ARBA00022490"/>
    </source>
</evidence>
<keyword evidence="3" id="KW-1005">Bacterial flagellum biogenesis</keyword>
<keyword evidence="4" id="KW-0143">Chaperone</keyword>
<reference evidence="7" key="1">
    <citation type="submission" date="2016-01" db="EMBL/GenBank/DDBJ databases">
        <title>WGS of SAMN04407783.</title>
        <authorList>
            <person name="Adams M."/>
            <person name="Sutton G."/>
            <person name="Nelson K."/>
            <person name="Thaden J."/>
            <person name="Fowler V."/>
            <person name="Mccorrison J."/>
            <person name="Sanka R."/>
            <person name="Brinkac L."/>
            <person name="Nierman W."/>
        </authorList>
    </citation>
    <scope>NUCLEOTIDE SEQUENCE [LARGE SCALE GENOMIC DNA]</scope>
    <source>
        <strain evidence="7">GN04363</strain>
    </source>
</reference>
<name>A0A0X4EW78_9ENTR</name>
<comment type="subcellular location">
    <subcellularLocation>
        <location evidence="1">Cytoplasm</location>
        <location evidence="1">Cytosol</location>
    </subcellularLocation>
</comment>
<evidence type="ECO:0000256" key="3">
    <source>
        <dbReference type="ARBA" id="ARBA00022795"/>
    </source>
</evidence>
<sequence length="101" mass="11283">MSMQHVIQVLTRGLRQATEDHNWSAVMNVDAKIAELLTAIRGKTLTADERQALDELKKVHRQAREYCQGESDKVEAKLNLAMRNREGAAAYALFSNDGGAR</sequence>
<keyword evidence="2" id="KW-0963">Cytoplasm</keyword>
<dbReference type="Pfam" id="PF05400">
    <property type="entry name" value="FliT"/>
    <property type="match status" value="1"/>
</dbReference>
<proteinExistence type="predicted"/>
<keyword evidence="7" id="KW-1185">Reference proteome</keyword>
<evidence type="ECO:0000313" key="7">
    <source>
        <dbReference type="Proteomes" id="UP000064715"/>
    </source>
</evidence>
<dbReference type="AlphaFoldDB" id="A0A0X4EW78"/>
<evidence type="ECO:0000313" key="6">
    <source>
        <dbReference type="EMBL" id="KUQ85969.1"/>
    </source>
</evidence>
<evidence type="ECO:0000256" key="1">
    <source>
        <dbReference type="ARBA" id="ARBA00004514"/>
    </source>
</evidence>
<dbReference type="OrthoDB" id="6612443at2"/>